<reference evidence="10" key="1">
    <citation type="submission" date="2017-11" db="EMBL/GenBank/DDBJ databases">
        <authorList>
            <person name="Zhu W."/>
        </authorList>
    </citation>
    <scope>NUCLEOTIDE SEQUENCE [LARGE SCALE GENOMIC DNA]</scope>
    <source>
        <strain evidence="10">CAU 1183</strain>
    </source>
</reference>
<keyword evidence="5 6" id="KW-0046">Antibiotic resistance</keyword>
<evidence type="ECO:0000256" key="3">
    <source>
        <dbReference type="ARBA" id="ARBA00022729"/>
    </source>
</evidence>
<dbReference type="NCBIfam" id="NF033103">
    <property type="entry name" value="bla_class_A"/>
    <property type="match status" value="1"/>
</dbReference>
<protein>
    <recommendedName>
        <fullName evidence="2 6">Beta-lactamase</fullName>
        <ecNumber evidence="2 6">3.5.2.6</ecNumber>
    </recommendedName>
</protein>
<evidence type="ECO:0000256" key="5">
    <source>
        <dbReference type="ARBA" id="ARBA00023251"/>
    </source>
</evidence>
<evidence type="ECO:0000259" key="8">
    <source>
        <dbReference type="Pfam" id="PF13354"/>
    </source>
</evidence>
<evidence type="ECO:0000256" key="6">
    <source>
        <dbReference type="RuleBase" id="RU361140"/>
    </source>
</evidence>
<proteinExistence type="inferred from homology"/>
<keyword evidence="4 6" id="KW-0378">Hydrolase</keyword>
<accession>A0A3D8PI95</accession>
<evidence type="ECO:0000256" key="2">
    <source>
        <dbReference type="ARBA" id="ARBA00012865"/>
    </source>
</evidence>
<dbReference type="EMBL" id="PIOC01000032">
    <property type="protein sequence ID" value="RDW15820.1"/>
    <property type="molecule type" value="Genomic_DNA"/>
</dbReference>
<organism evidence="9 10">
    <name type="scientific">Oceanobacillus arenosus</name>
    <dbReference type="NCBI Taxonomy" id="1229153"/>
    <lineage>
        <taxon>Bacteria</taxon>
        <taxon>Bacillati</taxon>
        <taxon>Bacillota</taxon>
        <taxon>Bacilli</taxon>
        <taxon>Bacillales</taxon>
        <taxon>Bacillaceae</taxon>
        <taxon>Oceanobacillus</taxon>
    </lineage>
</organism>
<dbReference type="PANTHER" id="PTHR35333:SF3">
    <property type="entry name" value="BETA-LACTAMASE-TYPE TRANSPEPTIDASE FOLD CONTAINING PROTEIN"/>
    <property type="match status" value="1"/>
</dbReference>
<dbReference type="PRINTS" id="PR00118">
    <property type="entry name" value="BLACTAMASEA"/>
</dbReference>
<dbReference type="PROSITE" id="PS00146">
    <property type="entry name" value="BETA_LACTAMASE_A"/>
    <property type="match status" value="1"/>
</dbReference>
<dbReference type="GO" id="GO:0046677">
    <property type="term" value="P:response to antibiotic"/>
    <property type="evidence" value="ECO:0007669"/>
    <property type="project" value="UniProtKB-UniRule"/>
</dbReference>
<dbReference type="GO" id="GO:0030655">
    <property type="term" value="P:beta-lactam antibiotic catabolic process"/>
    <property type="evidence" value="ECO:0007669"/>
    <property type="project" value="InterPro"/>
</dbReference>
<evidence type="ECO:0000313" key="9">
    <source>
        <dbReference type="EMBL" id="RDW15820.1"/>
    </source>
</evidence>
<feature type="compositionally biased region" description="Basic and acidic residues" evidence="7">
    <location>
        <begin position="39"/>
        <end position="54"/>
    </location>
</feature>
<dbReference type="InterPro" id="IPR023650">
    <property type="entry name" value="Beta-lactam_class-A_AS"/>
</dbReference>
<dbReference type="InterPro" id="IPR000871">
    <property type="entry name" value="Beta-lactam_class-A"/>
</dbReference>
<evidence type="ECO:0000256" key="7">
    <source>
        <dbReference type="SAM" id="MobiDB-lite"/>
    </source>
</evidence>
<dbReference type="AlphaFoldDB" id="A0A3D8PI95"/>
<gene>
    <name evidence="9" type="ORF">CWR48_19025</name>
</gene>
<dbReference type="PANTHER" id="PTHR35333">
    <property type="entry name" value="BETA-LACTAMASE"/>
    <property type="match status" value="1"/>
</dbReference>
<keyword evidence="10" id="KW-1185">Reference proteome</keyword>
<dbReference type="GO" id="GO:0008800">
    <property type="term" value="F:beta-lactamase activity"/>
    <property type="evidence" value="ECO:0007669"/>
    <property type="project" value="UniProtKB-UniRule"/>
</dbReference>
<dbReference type="InterPro" id="IPR058139">
    <property type="entry name" value="BlaC_bacilli"/>
</dbReference>
<comment type="catalytic activity">
    <reaction evidence="6">
        <text>a beta-lactam + H2O = a substituted beta-amino acid</text>
        <dbReference type="Rhea" id="RHEA:20401"/>
        <dbReference type="ChEBI" id="CHEBI:15377"/>
        <dbReference type="ChEBI" id="CHEBI:35627"/>
        <dbReference type="ChEBI" id="CHEBI:140347"/>
        <dbReference type="EC" id="3.5.2.6"/>
    </reaction>
</comment>
<keyword evidence="3" id="KW-0732">Signal</keyword>
<dbReference type="InterPro" id="IPR012338">
    <property type="entry name" value="Beta-lactam/transpept-like"/>
</dbReference>
<dbReference type="InterPro" id="IPR045155">
    <property type="entry name" value="Beta-lactam_cat"/>
</dbReference>
<comment type="caution">
    <text evidence="9">The sequence shown here is derived from an EMBL/GenBank/DDBJ whole genome shotgun (WGS) entry which is preliminary data.</text>
</comment>
<dbReference type="EC" id="3.5.2.6" evidence="2 6"/>
<dbReference type="Proteomes" id="UP000257143">
    <property type="component" value="Unassembled WGS sequence"/>
</dbReference>
<dbReference type="SUPFAM" id="SSF56601">
    <property type="entry name" value="beta-lactamase/transpeptidase-like"/>
    <property type="match status" value="1"/>
</dbReference>
<dbReference type="NCBIfam" id="NF012167">
    <property type="entry name" value="classA_firm"/>
    <property type="match status" value="1"/>
</dbReference>
<dbReference type="PROSITE" id="PS51257">
    <property type="entry name" value="PROKAR_LIPOPROTEIN"/>
    <property type="match status" value="1"/>
</dbReference>
<evidence type="ECO:0000313" key="10">
    <source>
        <dbReference type="Proteomes" id="UP000257143"/>
    </source>
</evidence>
<evidence type="ECO:0000256" key="1">
    <source>
        <dbReference type="ARBA" id="ARBA00009009"/>
    </source>
</evidence>
<feature type="region of interest" description="Disordered" evidence="7">
    <location>
        <begin position="39"/>
        <end position="60"/>
    </location>
</feature>
<dbReference type="RefSeq" id="WP_115774874.1">
    <property type="nucleotide sequence ID" value="NZ_PIOC01000032.1"/>
</dbReference>
<sequence>MKKLTHTILRARKLEITILLCLLAIIALAGCADKGEKEQSASEAPSKAENHKTESSSADNEFAKLEETFDARLGVYAIDTGSGQVISYQEDERFAYTSTFKALASGALLQKNEIEDLNKVITYTEDELITYSPVTEKHVDTGMTLREIIEAAVRYSDNTAGNLLLNELGGPEGFEEALREIGDEVTEADRFEPTLNTAVPGDSQDTSTPKAVATSLKEFAVSDLLSEEKRAIFNDWLSGNATGDKLIRAGVPDDWKVGDKSGAGGYGTRNDIAVIWPPDREPIVIAILSSRDTEDATYDDALIAEAAKVVVNVLMK</sequence>
<name>A0A3D8PI95_9BACI</name>
<comment type="similarity">
    <text evidence="1 6">Belongs to the class-A beta-lactamase family.</text>
</comment>
<dbReference type="Gene3D" id="3.40.710.10">
    <property type="entry name" value="DD-peptidase/beta-lactamase superfamily"/>
    <property type="match status" value="1"/>
</dbReference>
<dbReference type="Pfam" id="PF13354">
    <property type="entry name" value="Beta-lactamase2"/>
    <property type="match status" value="1"/>
</dbReference>
<dbReference type="OrthoDB" id="9784149at2"/>
<feature type="domain" description="Beta-lactamase class A catalytic" evidence="8">
    <location>
        <begin position="74"/>
        <end position="288"/>
    </location>
</feature>
<evidence type="ECO:0000256" key="4">
    <source>
        <dbReference type="ARBA" id="ARBA00022801"/>
    </source>
</evidence>